<evidence type="ECO:0000256" key="5">
    <source>
        <dbReference type="HAMAP-Rule" id="MF_00235"/>
    </source>
</evidence>
<dbReference type="SUPFAM" id="SSF52540">
    <property type="entry name" value="P-loop containing nucleoside triphosphate hydrolases"/>
    <property type="match status" value="1"/>
</dbReference>
<feature type="binding site" evidence="5">
    <location>
        <position position="297"/>
    </location>
    <ligand>
        <name>ATP</name>
        <dbReference type="ChEBI" id="CHEBI:30616"/>
    </ligand>
</feature>
<dbReference type="InterPro" id="IPR027417">
    <property type="entry name" value="P-loop_NTPase"/>
</dbReference>
<evidence type="ECO:0000313" key="9">
    <source>
        <dbReference type="Proteomes" id="UP000318288"/>
    </source>
</evidence>
<evidence type="ECO:0000256" key="2">
    <source>
        <dbReference type="ARBA" id="ARBA00022727"/>
    </source>
</evidence>
<evidence type="ECO:0000256" key="3">
    <source>
        <dbReference type="ARBA" id="ARBA00022741"/>
    </source>
</evidence>
<comment type="domain">
    <text evidence="5">Consists of three domains, a large central CORE domain and two small peripheral domains, NMPbind and LID, which undergo movements during catalysis. The LID domain closes over the site of phosphoryl transfer upon ATP binding. Assembling and dissambling the active center during each catalytic cycle provides an effective means to prevent ATP hydrolysis.</text>
</comment>
<dbReference type="GO" id="GO:0005524">
    <property type="term" value="F:ATP binding"/>
    <property type="evidence" value="ECO:0007669"/>
    <property type="project" value="UniProtKB-UniRule"/>
</dbReference>
<evidence type="ECO:0000256" key="1">
    <source>
        <dbReference type="ARBA" id="ARBA00022679"/>
    </source>
</evidence>
<dbReference type="EMBL" id="SJPW01000003">
    <property type="protein sequence ID" value="TWU56726.1"/>
    <property type="molecule type" value="Genomic_DNA"/>
</dbReference>
<comment type="subcellular location">
    <subcellularLocation>
        <location evidence="5 7">Cytoplasm</location>
    </subcellularLocation>
</comment>
<comment type="catalytic activity">
    <reaction evidence="5 7">
        <text>AMP + ATP = 2 ADP</text>
        <dbReference type="Rhea" id="RHEA:12973"/>
        <dbReference type="ChEBI" id="CHEBI:30616"/>
        <dbReference type="ChEBI" id="CHEBI:456215"/>
        <dbReference type="ChEBI" id="CHEBI:456216"/>
        <dbReference type="EC" id="2.7.4.3"/>
    </reaction>
</comment>
<accession>A0A5C6F975</accession>
<feature type="binding site" evidence="5">
    <location>
        <begin position="178"/>
        <end position="183"/>
    </location>
    <ligand>
        <name>ATP</name>
        <dbReference type="ChEBI" id="CHEBI:30616"/>
    </ligand>
</feature>
<feature type="binding site" evidence="5">
    <location>
        <position position="303"/>
    </location>
    <ligand>
        <name>AMP</name>
        <dbReference type="ChEBI" id="CHEBI:456215"/>
    </ligand>
</feature>
<keyword evidence="3 5" id="KW-0547">Nucleotide-binding</keyword>
<reference evidence="8 9" key="1">
    <citation type="submission" date="2019-02" db="EMBL/GenBank/DDBJ databases">
        <title>Deep-cultivation of Planctomycetes and their phenomic and genomic characterization uncovers novel biology.</title>
        <authorList>
            <person name="Wiegand S."/>
            <person name="Jogler M."/>
            <person name="Boedeker C."/>
            <person name="Pinto D."/>
            <person name="Vollmers J."/>
            <person name="Rivas-Marin E."/>
            <person name="Kohn T."/>
            <person name="Peeters S.H."/>
            <person name="Heuer A."/>
            <person name="Rast P."/>
            <person name="Oberbeckmann S."/>
            <person name="Bunk B."/>
            <person name="Jeske O."/>
            <person name="Meyerdierks A."/>
            <person name="Storesund J.E."/>
            <person name="Kallscheuer N."/>
            <person name="Luecker S."/>
            <person name="Lage O.M."/>
            <person name="Pohl T."/>
            <person name="Merkel B.J."/>
            <person name="Hornburger P."/>
            <person name="Mueller R.-W."/>
            <person name="Bruemmer F."/>
            <person name="Labrenz M."/>
            <person name="Spormann A.M."/>
            <person name="Op Den Camp H."/>
            <person name="Overmann J."/>
            <person name="Amann R."/>
            <person name="Jetten M.S.M."/>
            <person name="Mascher T."/>
            <person name="Medema M.H."/>
            <person name="Devos D.P."/>
            <person name="Kaster A.-K."/>
            <person name="Ovreas L."/>
            <person name="Rohde M."/>
            <person name="Galperin M.Y."/>
            <person name="Jogler C."/>
        </authorList>
    </citation>
    <scope>NUCLEOTIDE SEQUENCE [LARGE SCALE GENOMIC DNA]</scope>
    <source>
        <strain evidence="8 9">Poly51</strain>
    </source>
</reference>
<comment type="caution">
    <text evidence="5">Lacks conserved residue(s) required for the propagation of feature annotation.</text>
</comment>
<dbReference type="GO" id="GO:0044209">
    <property type="term" value="P:AMP salvage"/>
    <property type="evidence" value="ECO:0007669"/>
    <property type="project" value="UniProtKB-UniRule"/>
</dbReference>
<dbReference type="EC" id="2.7.4.3" evidence="5 7"/>
<evidence type="ECO:0000256" key="4">
    <source>
        <dbReference type="ARBA" id="ARBA00022777"/>
    </source>
</evidence>
<keyword evidence="5 7" id="KW-0067">ATP-binding</keyword>
<keyword evidence="5" id="KW-0963">Cytoplasm</keyword>
<dbReference type="Pfam" id="PF00406">
    <property type="entry name" value="ADK"/>
    <property type="match status" value="1"/>
</dbReference>
<evidence type="ECO:0000313" key="8">
    <source>
        <dbReference type="EMBL" id="TWU56726.1"/>
    </source>
</evidence>
<dbReference type="PANTHER" id="PTHR23359">
    <property type="entry name" value="NUCLEOTIDE KINASE"/>
    <property type="match status" value="1"/>
</dbReference>
<keyword evidence="9" id="KW-1185">Reference proteome</keyword>
<protein>
    <recommendedName>
        <fullName evidence="5 7">Adenylate kinase</fullName>
        <shortName evidence="5">AK</shortName>
        <ecNumber evidence="5 7">2.7.4.3</ecNumber>
    </recommendedName>
    <alternativeName>
        <fullName evidence="5">ATP-AMP transphosphorylase</fullName>
    </alternativeName>
    <alternativeName>
        <fullName evidence="5">ATP:AMP phosphotransferase</fullName>
    </alternativeName>
    <alternativeName>
        <fullName evidence="5">Adenylate monophosphate kinase</fullName>
    </alternativeName>
</protein>
<dbReference type="Proteomes" id="UP000318288">
    <property type="component" value="Unassembled WGS sequence"/>
</dbReference>
<feature type="binding site" evidence="5">
    <location>
        <position position="342"/>
    </location>
    <ligand>
        <name>ATP</name>
        <dbReference type="ChEBI" id="CHEBI:30616"/>
    </ligand>
</feature>
<dbReference type="InterPro" id="IPR000850">
    <property type="entry name" value="Adenylat/UMP-CMP_kin"/>
</dbReference>
<name>A0A5C6F975_9BACT</name>
<dbReference type="InterPro" id="IPR033690">
    <property type="entry name" value="Adenylat_kinase_CS"/>
</dbReference>
<dbReference type="HAMAP" id="MF_00235">
    <property type="entry name" value="Adenylate_kinase_Adk"/>
    <property type="match status" value="1"/>
</dbReference>
<comment type="similarity">
    <text evidence="5 6">Belongs to the adenylate kinase family.</text>
</comment>
<evidence type="ECO:0000256" key="7">
    <source>
        <dbReference type="RuleBase" id="RU003331"/>
    </source>
</evidence>
<organism evidence="8 9">
    <name type="scientific">Rubripirellula tenax</name>
    <dbReference type="NCBI Taxonomy" id="2528015"/>
    <lineage>
        <taxon>Bacteria</taxon>
        <taxon>Pseudomonadati</taxon>
        <taxon>Planctomycetota</taxon>
        <taxon>Planctomycetia</taxon>
        <taxon>Pirellulales</taxon>
        <taxon>Pirellulaceae</taxon>
        <taxon>Rubripirellula</taxon>
    </lineage>
</organism>
<dbReference type="CDD" id="cd01428">
    <property type="entry name" value="ADK"/>
    <property type="match status" value="1"/>
</dbReference>
<proteinExistence type="inferred from homology"/>
<feature type="binding site" evidence="5">
    <location>
        <begin position="225"/>
        <end position="227"/>
    </location>
    <ligand>
        <name>AMP</name>
        <dbReference type="ChEBI" id="CHEBI:456215"/>
    </ligand>
</feature>
<dbReference type="GO" id="GO:0005737">
    <property type="term" value="C:cytoplasm"/>
    <property type="evidence" value="ECO:0007669"/>
    <property type="project" value="UniProtKB-SubCell"/>
</dbReference>
<feature type="binding site" evidence="5">
    <location>
        <position position="199"/>
    </location>
    <ligand>
        <name>AMP</name>
        <dbReference type="ChEBI" id="CHEBI:456215"/>
    </ligand>
</feature>
<comment type="subunit">
    <text evidence="5 7">Monomer.</text>
</comment>
<keyword evidence="1 5" id="KW-0808">Transferase</keyword>
<feature type="region of interest" description="NMP" evidence="5">
    <location>
        <begin position="198"/>
        <end position="227"/>
    </location>
</feature>
<feature type="binding site" evidence="5">
    <location>
        <position position="204"/>
    </location>
    <ligand>
        <name>AMP</name>
        <dbReference type="ChEBI" id="CHEBI:456215"/>
    </ligand>
</feature>
<dbReference type="GO" id="GO:0004017">
    <property type="term" value="F:AMP kinase activity"/>
    <property type="evidence" value="ECO:0007669"/>
    <property type="project" value="UniProtKB-UniRule"/>
</dbReference>
<dbReference type="Gene3D" id="3.40.50.300">
    <property type="entry name" value="P-loop containing nucleotide triphosphate hydrolases"/>
    <property type="match status" value="1"/>
</dbReference>
<dbReference type="PRINTS" id="PR00094">
    <property type="entry name" value="ADENYLTKNASE"/>
</dbReference>
<sequence length="383" mass="42591">MQRSGWPSIRFPTRKASKLSYCCSPAALFSPRMLVEESMTQSNESKPNTFYIEVTGAGLPEVDGLFVPSTAPATKSESGTVSSLGYWNGKMAWDRADGKSERSPALSYSNTYRSWRLCRLDGHLAYDATCDDEMPPTDTPWHVYKKGVAPAPKVVVHHYDPRQPCPPPNVVFVLGGPGAGKGTMCELAESQLGWTHFSTGELLRAERQLAGPAAATIEEIIAAGKLVPSDIVVKLLRDAMENATRTTGKKNFLLDGFPRSISNMESWIDVFGQDAELPKMLFFECPFDVLEERVLARAKYTGRVDDNIESLKLRFDTFRAETLPTVEFFKSKNKCVEVDTGLDRQAVYSLVCQHLDEYTDDTLASRPLTERAEMLLGIRPFPK</sequence>
<comment type="caution">
    <text evidence="8">The sequence shown here is derived from an EMBL/GenBank/DDBJ whole genome shotgun (WGS) entry which is preliminary data.</text>
</comment>
<dbReference type="UniPathway" id="UPA00588">
    <property type="reaction ID" value="UER00649"/>
</dbReference>
<evidence type="ECO:0000256" key="6">
    <source>
        <dbReference type="RuleBase" id="RU003330"/>
    </source>
</evidence>
<gene>
    <name evidence="8" type="primary">adk_3</name>
    <name evidence="5" type="synonym">adk</name>
    <name evidence="8" type="ORF">Poly51_26430</name>
</gene>
<feature type="binding site" evidence="5">
    <location>
        <begin position="256"/>
        <end position="259"/>
    </location>
    <ligand>
        <name>AMP</name>
        <dbReference type="ChEBI" id="CHEBI:456215"/>
    </ligand>
</feature>
<keyword evidence="4 5" id="KW-0418">Kinase</keyword>
<feature type="binding site" evidence="5">
    <location>
        <position position="314"/>
    </location>
    <ligand>
        <name>AMP</name>
        <dbReference type="ChEBI" id="CHEBI:456215"/>
    </ligand>
</feature>
<comment type="pathway">
    <text evidence="5">Purine metabolism; AMP biosynthesis via salvage pathway; AMP from ADP: step 1/1.</text>
</comment>
<dbReference type="PROSITE" id="PS00113">
    <property type="entry name" value="ADENYLATE_KINASE"/>
    <property type="match status" value="1"/>
</dbReference>
<comment type="function">
    <text evidence="5">Catalyzes the reversible transfer of the terminal phosphate group between ATP and AMP. Plays an important role in cellular energy homeostasis and in adenine nucleotide metabolism.</text>
</comment>
<dbReference type="AlphaFoldDB" id="A0A5C6F975"/>
<keyword evidence="2 5" id="KW-0545">Nucleotide biosynthesis</keyword>